<dbReference type="PANTHER" id="PTHR36838:SF1">
    <property type="entry name" value="SLR1864 PROTEIN"/>
    <property type="match status" value="1"/>
</dbReference>
<comment type="subcellular location">
    <subcellularLocation>
        <location evidence="1">Cell membrane</location>
        <topology evidence="1">Multi-pass membrane protein</topology>
    </subcellularLocation>
</comment>
<protein>
    <submittedName>
        <fullName evidence="9">Auxin efflux carrier</fullName>
    </submittedName>
</protein>
<feature type="transmembrane region" description="Helical" evidence="8">
    <location>
        <begin position="109"/>
        <end position="131"/>
    </location>
</feature>
<dbReference type="GO" id="GO:0055085">
    <property type="term" value="P:transmembrane transport"/>
    <property type="evidence" value="ECO:0007669"/>
    <property type="project" value="InterPro"/>
</dbReference>
<comment type="caution">
    <text evidence="9">The sequence shown here is derived from an EMBL/GenBank/DDBJ whole genome shotgun (WGS) entry which is preliminary data.</text>
</comment>
<evidence type="ECO:0000256" key="3">
    <source>
        <dbReference type="ARBA" id="ARBA00022448"/>
    </source>
</evidence>
<proteinExistence type="inferred from homology"/>
<dbReference type="PANTHER" id="PTHR36838">
    <property type="entry name" value="AUXIN EFFLUX CARRIER FAMILY PROTEIN"/>
    <property type="match status" value="1"/>
</dbReference>
<keyword evidence="6 8" id="KW-1133">Transmembrane helix</keyword>
<dbReference type="InterPro" id="IPR004776">
    <property type="entry name" value="Mem_transp_PIN-like"/>
</dbReference>
<dbReference type="EMBL" id="CCDI010000001">
    <property type="protein sequence ID" value="CDQ23031.1"/>
    <property type="molecule type" value="Genomic_DNA"/>
</dbReference>
<evidence type="ECO:0000256" key="5">
    <source>
        <dbReference type="ARBA" id="ARBA00022692"/>
    </source>
</evidence>
<dbReference type="InterPro" id="IPR038770">
    <property type="entry name" value="Na+/solute_symporter_sf"/>
</dbReference>
<sequence>MEKYVAPGHTIFPIPGHPISGTLEATGLGIFDKLLELLFYVSDIETGGTFTMSIFFQVVLPVILVFFSGYALQKFLHLEIKSISSVVLYIMLPCLVFKTFYEATFDQDYLMMVVFSILLLFSILLINKIAAKLLNYETSTESGLILSTAFMNAGNYGAPIVLFAFGEQGFVYSVSFMVLQQIVMNFFGVYYAAKGAAGIGMALKTVLKMPPTHAVWIALVFKYTAMPISDNVMSSVQLVGNATIPTVMILLGMQLANITVRNLSWDKISYAATLRLVGSPLIAWALTVILPMSDMMANVMIISAAMPSAATTTMYAVQFDSKPELVSSITLITTVLSIVSIPITLNILT</sequence>
<feature type="transmembrane region" description="Helical" evidence="8">
    <location>
        <begin position="83"/>
        <end position="103"/>
    </location>
</feature>
<dbReference type="AlphaFoldDB" id="A0A059NWZ2"/>
<keyword evidence="10" id="KW-1185">Reference proteome</keyword>
<evidence type="ECO:0000313" key="10">
    <source>
        <dbReference type="Proteomes" id="UP000028868"/>
    </source>
</evidence>
<dbReference type="Proteomes" id="UP000028868">
    <property type="component" value="Unassembled WGS sequence"/>
</dbReference>
<evidence type="ECO:0000256" key="4">
    <source>
        <dbReference type="ARBA" id="ARBA00022475"/>
    </source>
</evidence>
<evidence type="ECO:0000313" key="9">
    <source>
        <dbReference type="EMBL" id="CDQ23031.1"/>
    </source>
</evidence>
<name>A0A059NWZ2_9BACI</name>
<organism evidence="9 10">
    <name type="scientific">Halobacillus karajensis</name>
    <dbReference type="NCBI Taxonomy" id="195088"/>
    <lineage>
        <taxon>Bacteria</taxon>
        <taxon>Bacillati</taxon>
        <taxon>Bacillota</taxon>
        <taxon>Bacilli</taxon>
        <taxon>Bacillales</taxon>
        <taxon>Bacillaceae</taxon>
        <taxon>Halobacillus</taxon>
    </lineage>
</organism>
<dbReference type="Gene3D" id="1.20.1530.20">
    <property type="match status" value="2"/>
</dbReference>
<accession>A0A059NWZ2</accession>
<dbReference type="Pfam" id="PF03547">
    <property type="entry name" value="Mem_trans"/>
    <property type="match status" value="2"/>
</dbReference>
<reference evidence="10" key="1">
    <citation type="submission" date="2014-03" db="EMBL/GenBank/DDBJ databases">
        <authorList>
            <person name="Urmite Genomes U."/>
        </authorList>
    </citation>
    <scope>NUCLEOTIDE SEQUENCE [LARGE SCALE GENOMIC DNA]</scope>
    <source>
        <strain evidence="10">HD-03</strain>
    </source>
</reference>
<keyword evidence="4" id="KW-1003">Cell membrane</keyword>
<comment type="similarity">
    <text evidence="2">Belongs to the auxin efflux carrier (TC 2.A.69) family.</text>
</comment>
<reference evidence="9 10" key="2">
    <citation type="submission" date="2014-05" db="EMBL/GenBank/DDBJ databases">
        <title>Draft genome sequence of Halobacillus karajensis HK-03.</title>
        <authorList>
            <person name="Khelaifia S."/>
            <person name="Croce O."/>
            <person name="Lagier J.C."/>
            <person name="Raoult D."/>
        </authorList>
    </citation>
    <scope>NUCLEOTIDE SEQUENCE [LARGE SCALE GENOMIC DNA]</scope>
    <source>
        <strain evidence="9 10">HD-03</strain>
    </source>
</reference>
<feature type="transmembrane region" description="Helical" evidence="8">
    <location>
        <begin position="272"/>
        <end position="290"/>
    </location>
</feature>
<feature type="transmembrane region" description="Helical" evidence="8">
    <location>
        <begin position="171"/>
        <end position="193"/>
    </location>
</feature>
<gene>
    <name evidence="9" type="ORF">BN983_01250</name>
</gene>
<evidence type="ECO:0000256" key="8">
    <source>
        <dbReference type="SAM" id="Phobius"/>
    </source>
</evidence>
<evidence type="ECO:0000256" key="1">
    <source>
        <dbReference type="ARBA" id="ARBA00004651"/>
    </source>
</evidence>
<feature type="transmembrane region" description="Helical" evidence="8">
    <location>
        <begin position="50"/>
        <end position="71"/>
    </location>
</feature>
<keyword evidence="3" id="KW-0813">Transport</keyword>
<evidence type="ECO:0000256" key="6">
    <source>
        <dbReference type="ARBA" id="ARBA00022989"/>
    </source>
</evidence>
<feature type="transmembrane region" description="Helical" evidence="8">
    <location>
        <begin position="296"/>
        <end position="317"/>
    </location>
</feature>
<feature type="transmembrane region" description="Helical" evidence="8">
    <location>
        <begin position="238"/>
        <end position="260"/>
    </location>
</feature>
<keyword evidence="5 8" id="KW-0812">Transmembrane</keyword>
<keyword evidence="7 8" id="KW-0472">Membrane</keyword>
<evidence type="ECO:0000256" key="2">
    <source>
        <dbReference type="ARBA" id="ARBA00010145"/>
    </source>
</evidence>
<feature type="transmembrane region" description="Helical" evidence="8">
    <location>
        <begin position="329"/>
        <end position="348"/>
    </location>
</feature>
<dbReference type="GO" id="GO:0005886">
    <property type="term" value="C:plasma membrane"/>
    <property type="evidence" value="ECO:0007669"/>
    <property type="project" value="UniProtKB-SubCell"/>
</dbReference>
<feature type="transmembrane region" description="Helical" evidence="8">
    <location>
        <begin position="143"/>
        <end position="165"/>
    </location>
</feature>
<evidence type="ECO:0000256" key="7">
    <source>
        <dbReference type="ARBA" id="ARBA00023136"/>
    </source>
</evidence>